<proteinExistence type="predicted"/>
<protein>
    <recommendedName>
        <fullName evidence="4">Protein kinase domain-containing protein</fullName>
    </recommendedName>
</protein>
<organism evidence="5 6">
    <name type="scientific">Jimgerdemannia flammicorona</name>
    <dbReference type="NCBI Taxonomy" id="994334"/>
    <lineage>
        <taxon>Eukaryota</taxon>
        <taxon>Fungi</taxon>
        <taxon>Fungi incertae sedis</taxon>
        <taxon>Mucoromycota</taxon>
        <taxon>Mucoromycotina</taxon>
        <taxon>Endogonomycetes</taxon>
        <taxon>Endogonales</taxon>
        <taxon>Endogonaceae</taxon>
        <taxon>Jimgerdemannia</taxon>
    </lineage>
</organism>
<comment type="caution">
    <text evidence="5">The sequence shown here is derived from an EMBL/GenBank/DDBJ whole genome shotgun (WGS) entry which is preliminary data.</text>
</comment>
<dbReference type="AlphaFoldDB" id="A0A433QJ06"/>
<dbReference type="EMBL" id="RBNJ01004682">
    <property type="protein sequence ID" value="RUS29787.1"/>
    <property type="molecule type" value="Genomic_DNA"/>
</dbReference>
<evidence type="ECO:0000313" key="6">
    <source>
        <dbReference type="Proteomes" id="UP000274822"/>
    </source>
</evidence>
<keyword evidence="1" id="KW-0723">Serine/threonine-protein kinase</keyword>
<evidence type="ECO:0000313" key="5">
    <source>
        <dbReference type="EMBL" id="RUS29787.1"/>
    </source>
</evidence>
<dbReference type="Gene3D" id="1.10.510.10">
    <property type="entry name" value="Transferase(Phosphotransferase) domain 1"/>
    <property type="match status" value="1"/>
</dbReference>
<evidence type="ECO:0000256" key="3">
    <source>
        <dbReference type="ARBA" id="ARBA00022840"/>
    </source>
</evidence>
<dbReference type="Pfam" id="PF00069">
    <property type="entry name" value="Pkinase"/>
    <property type="match status" value="1"/>
</dbReference>
<dbReference type="InterPro" id="IPR011009">
    <property type="entry name" value="Kinase-like_dom_sf"/>
</dbReference>
<dbReference type="PANTHER" id="PTHR24055">
    <property type="entry name" value="MITOGEN-ACTIVATED PROTEIN KINASE"/>
    <property type="match status" value="1"/>
</dbReference>
<evidence type="ECO:0000256" key="2">
    <source>
        <dbReference type="ARBA" id="ARBA00022741"/>
    </source>
</evidence>
<keyword evidence="3" id="KW-0067">ATP-binding</keyword>
<dbReference type="GO" id="GO:0005524">
    <property type="term" value="F:ATP binding"/>
    <property type="evidence" value="ECO:0007669"/>
    <property type="project" value="UniProtKB-KW"/>
</dbReference>
<sequence length="174" mass="19082">MHHGEGPAGGKATGGLFPLEGPVGFKKNDLSEPCWDSGIPRTGSAPHSSLAIDIWAAGVILLSFLSGRFPFFHSINDVDALLELTVLFGVREMRECAALHNRTFQTNIPNMQRESRVRFVKLCKALDPEGYAARDGPDMANAIELLERCLCLDPVERITAEEALRHPFLREVAG</sequence>
<evidence type="ECO:0000259" key="4">
    <source>
        <dbReference type="PROSITE" id="PS50011"/>
    </source>
</evidence>
<keyword evidence="2" id="KW-0547">Nucleotide-binding</keyword>
<gene>
    <name evidence="5" type="ORF">BC938DRAFT_480241</name>
</gene>
<keyword evidence="6" id="KW-1185">Reference proteome</keyword>
<dbReference type="InterPro" id="IPR050117">
    <property type="entry name" value="MAPK"/>
</dbReference>
<keyword evidence="1" id="KW-0808">Transferase</keyword>
<accession>A0A433QJ06</accession>
<dbReference type="Proteomes" id="UP000274822">
    <property type="component" value="Unassembled WGS sequence"/>
</dbReference>
<feature type="domain" description="Protein kinase" evidence="4">
    <location>
        <begin position="1"/>
        <end position="169"/>
    </location>
</feature>
<dbReference type="PROSITE" id="PS50011">
    <property type="entry name" value="PROTEIN_KINASE_DOM"/>
    <property type="match status" value="1"/>
</dbReference>
<dbReference type="GO" id="GO:0004674">
    <property type="term" value="F:protein serine/threonine kinase activity"/>
    <property type="evidence" value="ECO:0007669"/>
    <property type="project" value="UniProtKB-KW"/>
</dbReference>
<evidence type="ECO:0000256" key="1">
    <source>
        <dbReference type="ARBA" id="ARBA00022527"/>
    </source>
</evidence>
<name>A0A433QJ06_9FUNG</name>
<dbReference type="InterPro" id="IPR000719">
    <property type="entry name" value="Prot_kinase_dom"/>
</dbReference>
<reference evidence="5 6" key="1">
    <citation type="journal article" date="2018" name="New Phytol.">
        <title>Phylogenomics of Endogonaceae and evolution of mycorrhizas within Mucoromycota.</title>
        <authorList>
            <person name="Chang Y."/>
            <person name="Desiro A."/>
            <person name="Na H."/>
            <person name="Sandor L."/>
            <person name="Lipzen A."/>
            <person name="Clum A."/>
            <person name="Barry K."/>
            <person name="Grigoriev I.V."/>
            <person name="Martin F.M."/>
            <person name="Stajich J.E."/>
            <person name="Smith M.E."/>
            <person name="Bonito G."/>
            <person name="Spatafora J.W."/>
        </authorList>
    </citation>
    <scope>NUCLEOTIDE SEQUENCE [LARGE SCALE GENOMIC DNA]</scope>
    <source>
        <strain evidence="5 6">AD002</strain>
    </source>
</reference>
<dbReference type="SUPFAM" id="SSF56112">
    <property type="entry name" value="Protein kinase-like (PK-like)"/>
    <property type="match status" value="1"/>
</dbReference>
<keyword evidence="1" id="KW-0418">Kinase</keyword>